<evidence type="ECO:0000313" key="3">
    <source>
        <dbReference type="Proteomes" id="UP000094444"/>
    </source>
</evidence>
<feature type="region of interest" description="Disordered" evidence="1">
    <location>
        <begin position="125"/>
        <end position="145"/>
    </location>
</feature>
<comment type="caution">
    <text evidence="2">The sequence shown here is derived from an EMBL/GenBank/DDBJ whole genome shotgun (WGS) entry which is preliminary data.</text>
</comment>
<keyword evidence="3" id="KW-1185">Reference proteome</keyword>
<evidence type="ECO:0000256" key="1">
    <source>
        <dbReference type="SAM" id="MobiDB-lite"/>
    </source>
</evidence>
<feature type="region of interest" description="Disordered" evidence="1">
    <location>
        <begin position="1"/>
        <end position="24"/>
    </location>
</feature>
<dbReference type="EMBL" id="MAVT02000584">
    <property type="protein sequence ID" value="POS74735.1"/>
    <property type="molecule type" value="Genomic_DNA"/>
</dbReference>
<dbReference type="Proteomes" id="UP000094444">
    <property type="component" value="Unassembled WGS sequence"/>
</dbReference>
<gene>
    <name evidence="2" type="ORF">DHEL01_v206869</name>
</gene>
<protein>
    <submittedName>
        <fullName evidence="2">Uncharacterized protein</fullName>
    </submittedName>
</protein>
<name>A0A2P5HWX0_DIAHE</name>
<dbReference type="AlphaFoldDB" id="A0A2P5HWX0"/>
<sequence>MGVHSVAEVGVGSGEQERGEGGPVVPVQYFLEPNRRKVGLRSDKMTEVRYRDWVRNQAALAGRTPNGVCVLTAGSSAVGIPCAPVLYAYSNGTEPARLQAHNKPDCARGREREWIHMYGNADHVGPKSADLPGEPRMKGAGGRQPKLGLQDPWILILSTTYHLPAELRLATPRPRGL</sequence>
<organism evidence="2 3">
    <name type="scientific">Diaporthe helianthi</name>
    <dbReference type="NCBI Taxonomy" id="158607"/>
    <lineage>
        <taxon>Eukaryota</taxon>
        <taxon>Fungi</taxon>
        <taxon>Dikarya</taxon>
        <taxon>Ascomycota</taxon>
        <taxon>Pezizomycotina</taxon>
        <taxon>Sordariomycetes</taxon>
        <taxon>Sordariomycetidae</taxon>
        <taxon>Diaporthales</taxon>
        <taxon>Diaporthaceae</taxon>
        <taxon>Diaporthe</taxon>
    </lineage>
</organism>
<reference evidence="2" key="1">
    <citation type="submission" date="2017-09" db="EMBL/GenBank/DDBJ databases">
        <title>Polyketide synthases of a Diaporthe helianthi virulent isolate.</title>
        <authorList>
            <person name="Baroncelli R."/>
        </authorList>
    </citation>
    <scope>NUCLEOTIDE SEQUENCE [LARGE SCALE GENOMIC DNA]</scope>
    <source>
        <strain evidence="2">7/96</strain>
    </source>
</reference>
<accession>A0A2P5HWX0</accession>
<proteinExistence type="predicted"/>
<evidence type="ECO:0000313" key="2">
    <source>
        <dbReference type="EMBL" id="POS74735.1"/>
    </source>
</evidence>
<dbReference type="InParanoid" id="A0A2P5HWX0"/>